<dbReference type="SUPFAM" id="SSF48452">
    <property type="entry name" value="TPR-like"/>
    <property type="match status" value="1"/>
</dbReference>
<sequence length="468" mass="51492">MDMNNIKTFALFGCIIFASTGCKKFLDVNTDPNNPLTVKEAQILAPVEINTSTLIVGGASANITAYWMQQLSINQPVPSLESYNITSVDANNTWGYYLYASVFENLRIMIAQAQTAKHYEYVGIGKTLFAYNLAITTDLWNNIPYTEGFNIPKNMHPKYDSQEAIYTTIQTMLDSALYYLHQLGSKVVPGADDYIYNGDVKQWEKFVYTLKARYYLRLTKAPGRTASLQADSALAALQQGLGANTDNALVAYPGTGQAESPWFVNTGEAAGGVVMAKSFIDSLITRNDPRLPVIATKNKTGIYVGRKVGDPLAISPDLISKVNTLYAGADANLYLATYSEALFIKAEATFIKQGAAAAAPVYQAAIAAHMTMLGIPAAAQQTYIASRPALTAANALQQIITEKYVADFLSPEVYNDWRRTGYPQLMPYQSEIVKSIPRRWPYPASELLTNPQPDQKATLADHVWWDAN</sequence>
<gene>
    <name evidence="1" type="ORF">CLV51_103516</name>
</gene>
<name>A0A2P8HK04_CHINA</name>
<accession>A0A2P8HK04</accession>
<dbReference type="Proteomes" id="UP000240971">
    <property type="component" value="Unassembled WGS sequence"/>
</dbReference>
<dbReference type="PROSITE" id="PS51257">
    <property type="entry name" value="PROKAR_LIPOPROTEIN"/>
    <property type="match status" value="1"/>
</dbReference>
<proteinExistence type="predicted"/>
<dbReference type="Pfam" id="PF12771">
    <property type="entry name" value="SusD-like_2"/>
    <property type="match status" value="1"/>
</dbReference>
<comment type="caution">
    <text evidence="1">The sequence shown here is derived from an EMBL/GenBank/DDBJ whole genome shotgun (WGS) entry which is preliminary data.</text>
</comment>
<dbReference type="AlphaFoldDB" id="A0A2P8HK04"/>
<dbReference type="InterPro" id="IPR041662">
    <property type="entry name" value="SusD-like_2"/>
</dbReference>
<organism evidence="1 2">
    <name type="scientific">Chitinophaga niastensis</name>
    <dbReference type="NCBI Taxonomy" id="536980"/>
    <lineage>
        <taxon>Bacteria</taxon>
        <taxon>Pseudomonadati</taxon>
        <taxon>Bacteroidota</taxon>
        <taxon>Chitinophagia</taxon>
        <taxon>Chitinophagales</taxon>
        <taxon>Chitinophagaceae</taxon>
        <taxon>Chitinophaga</taxon>
    </lineage>
</organism>
<protein>
    <submittedName>
        <fullName evidence="1">SusD-like starch-binding protein associating with outer membrane</fullName>
    </submittedName>
</protein>
<dbReference type="EMBL" id="PYAW01000003">
    <property type="protein sequence ID" value="PSL46535.1"/>
    <property type="molecule type" value="Genomic_DNA"/>
</dbReference>
<evidence type="ECO:0000313" key="2">
    <source>
        <dbReference type="Proteomes" id="UP000240971"/>
    </source>
</evidence>
<reference evidence="1 2" key="1">
    <citation type="submission" date="2018-03" db="EMBL/GenBank/DDBJ databases">
        <title>Genomic Encyclopedia of Archaeal and Bacterial Type Strains, Phase II (KMG-II): from individual species to whole genera.</title>
        <authorList>
            <person name="Goeker M."/>
        </authorList>
    </citation>
    <scope>NUCLEOTIDE SEQUENCE [LARGE SCALE GENOMIC DNA]</scope>
    <source>
        <strain evidence="1 2">DSM 24859</strain>
    </source>
</reference>
<keyword evidence="2" id="KW-1185">Reference proteome</keyword>
<evidence type="ECO:0000313" key="1">
    <source>
        <dbReference type="EMBL" id="PSL46535.1"/>
    </source>
</evidence>
<dbReference type="Gene3D" id="1.25.40.390">
    <property type="match status" value="1"/>
</dbReference>
<dbReference type="InterPro" id="IPR011990">
    <property type="entry name" value="TPR-like_helical_dom_sf"/>
</dbReference>